<dbReference type="AlphaFoldDB" id="A0A2X0Q2X4"/>
<organism evidence="1 2">
    <name type="scientific">Brochothrix thermosphacta</name>
    <name type="common">Microbacterium thermosphactum</name>
    <dbReference type="NCBI Taxonomy" id="2756"/>
    <lineage>
        <taxon>Bacteria</taxon>
        <taxon>Bacillati</taxon>
        <taxon>Bacillota</taxon>
        <taxon>Bacilli</taxon>
        <taxon>Bacillales</taxon>
        <taxon>Listeriaceae</taxon>
        <taxon>Brochothrix</taxon>
    </lineage>
</organism>
<name>A0A2X0Q2X4_BROTH</name>
<evidence type="ECO:0000313" key="1">
    <source>
        <dbReference type="EMBL" id="SPP28596.1"/>
    </source>
</evidence>
<sequence>MNKKVVSQVFGELHLDECGGFYDQIIGNDMAKTPLMLSISKEIKEAAMIFELSILLDNYIELDKQALSFILKNLNEIDSTSKSYYDFHREELASPVSKLLNSNNVSYEYFVCHTKLTALSFNLEEGELKATFDYKLLEKDSNEILAIVFTTDEKIVSLSHEN</sequence>
<dbReference type="EMBL" id="OUNC01000018">
    <property type="protein sequence ID" value="SPP28596.1"/>
    <property type="molecule type" value="Genomic_DNA"/>
</dbReference>
<proteinExistence type="predicted"/>
<evidence type="ECO:0000313" key="2">
    <source>
        <dbReference type="Proteomes" id="UP000270190"/>
    </source>
</evidence>
<dbReference type="RefSeq" id="WP_069120189.1">
    <property type="nucleotide sequence ID" value="NZ_CBCPHX010000004.1"/>
</dbReference>
<reference evidence="2" key="1">
    <citation type="submission" date="2018-04" db="EMBL/GenBank/DDBJ databases">
        <authorList>
            <person name="Illikoud N."/>
        </authorList>
    </citation>
    <scope>NUCLEOTIDE SEQUENCE [LARGE SCALE GENOMIC DNA]</scope>
</reference>
<accession>A0A2X0Q2X4</accession>
<evidence type="ECO:0008006" key="3">
    <source>
        <dbReference type="Google" id="ProtNLM"/>
    </source>
</evidence>
<gene>
    <name evidence="1" type="ORF">BTBSAS_250003</name>
</gene>
<protein>
    <recommendedName>
        <fullName evidence="3">DUF2004 domain-containing protein</fullName>
    </recommendedName>
</protein>
<dbReference type="Proteomes" id="UP000270190">
    <property type="component" value="Unassembled WGS sequence"/>
</dbReference>